<dbReference type="InterPro" id="IPR036038">
    <property type="entry name" value="Aminotransferase-like"/>
</dbReference>
<dbReference type="InterPro" id="IPR043131">
    <property type="entry name" value="BCAT-like_N"/>
</dbReference>
<dbReference type="UniPathway" id="UPA00048">
    <property type="reaction ID" value="UER00073"/>
</dbReference>
<dbReference type="InterPro" id="IPR001544">
    <property type="entry name" value="Aminotrans_IV"/>
</dbReference>
<evidence type="ECO:0000256" key="5">
    <source>
        <dbReference type="ARBA" id="ARBA00009320"/>
    </source>
</evidence>
<protein>
    <recommendedName>
        <fullName evidence="6">branched-chain-amino-acid transaminase</fullName>
        <ecNumber evidence="6">2.6.1.42</ecNumber>
    </recommendedName>
</protein>
<dbReference type="PIRSF" id="PIRSF006468">
    <property type="entry name" value="BCAT1"/>
    <property type="match status" value="1"/>
</dbReference>
<comment type="caution">
    <text evidence="16">The sequence shown here is derived from an EMBL/GenBank/DDBJ whole genome shotgun (WGS) entry which is preliminary data.</text>
</comment>
<evidence type="ECO:0000256" key="3">
    <source>
        <dbReference type="ARBA" id="ARBA00004931"/>
    </source>
</evidence>
<evidence type="ECO:0000256" key="1">
    <source>
        <dbReference type="ARBA" id="ARBA00001933"/>
    </source>
</evidence>
<evidence type="ECO:0000256" key="11">
    <source>
        <dbReference type="ARBA" id="ARBA00023304"/>
    </source>
</evidence>
<dbReference type="GO" id="GO:0009099">
    <property type="term" value="P:L-valine biosynthetic process"/>
    <property type="evidence" value="ECO:0007669"/>
    <property type="project" value="UniProtKB-UniPathway"/>
</dbReference>
<evidence type="ECO:0000256" key="12">
    <source>
        <dbReference type="ARBA" id="ARBA00048212"/>
    </source>
</evidence>
<comment type="catalytic activity">
    <reaction evidence="12">
        <text>L-valine + 2-oxoglutarate = 3-methyl-2-oxobutanoate + L-glutamate</text>
        <dbReference type="Rhea" id="RHEA:24813"/>
        <dbReference type="ChEBI" id="CHEBI:11851"/>
        <dbReference type="ChEBI" id="CHEBI:16810"/>
        <dbReference type="ChEBI" id="CHEBI:29985"/>
        <dbReference type="ChEBI" id="CHEBI:57762"/>
        <dbReference type="EC" id="2.6.1.42"/>
    </reaction>
</comment>
<keyword evidence="9 16" id="KW-0808">Transferase</keyword>
<dbReference type="GO" id="GO:0009098">
    <property type="term" value="P:L-leucine biosynthetic process"/>
    <property type="evidence" value="ECO:0007669"/>
    <property type="project" value="UniProtKB-UniPathway"/>
</dbReference>
<dbReference type="EC" id="2.6.1.42" evidence="6"/>
<dbReference type="PANTHER" id="PTHR11825">
    <property type="entry name" value="SUBGROUP IIII AMINOTRANSFERASE"/>
    <property type="match status" value="1"/>
</dbReference>
<evidence type="ECO:0000256" key="8">
    <source>
        <dbReference type="ARBA" id="ARBA00022605"/>
    </source>
</evidence>
<dbReference type="SUPFAM" id="SSF56752">
    <property type="entry name" value="D-aminoacid aminotransferase-like PLP-dependent enzymes"/>
    <property type="match status" value="1"/>
</dbReference>
<evidence type="ECO:0000256" key="2">
    <source>
        <dbReference type="ARBA" id="ARBA00004824"/>
    </source>
</evidence>
<keyword evidence="10" id="KW-0663">Pyridoxal phosphate</keyword>
<keyword evidence="8" id="KW-0028">Amino-acid biosynthesis</keyword>
<dbReference type="GeneID" id="81709290"/>
<dbReference type="Gene3D" id="3.30.470.10">
    <property type="match status" value="1"/>
</dbReference>
<evidence type="ECO:0000256" key="13">
    <source>
        <dbReference type="ARBA" id="ARBA00048798"/>
    </source>
</evidence>
<proteinExistence type="inferred from homology"/>
<comment type="catalytic activity">
    <reaction evidence="14">
        <text>L-leucine + 2-oxoglutarate = 4-methyl-2-oxopentanoate + L-glutamate</text>
        <dbReference type="Rhea" id="RHEA:18321"/>
        <dbReference type="ChEBI" id="CHEBI:16810"/>
        <dbReference type="ChEBI" id="CHEBI:17865"/>
        <dbReference type="ChEBI" id="CHEBI:29985"/>
        <dbReference type="ChEBI" id="CHEBI:57427"/>
        <dbReference type="EC" id="2.6.1.42"/>
    </reaction>
</comment>
<dbReference type="Pfam" id="PF01063">
    <property type="entry name" value="Aminotran_4"/>
    <property type="match status" value="1"/>
</dbReference>
<comment type="pathway">
    <text evidence="2">Amino-acid biosynthesis; L-isoleucine biosynthesis; L-isoleucine from 2-oxobutanoate: step 4/4.</text>
</comment>
<dbReference type="NCBIfam" id="TIGR01123">
    <property type="entry name" value="ilvE_II"/>
    <property type="match status" value="1"/>
</dbReference>
<dbReference type="InterPro" id="IPR043132">
    <property type="entry name" value="BCAT-like_C"/>
</dbReference>
<keyword evidence="7 16" id="KW-0032">Aminotransferase</keyword>
<dbReference type="GO" id="GO:0052655">
    <property type="term" value="F:L-valine-2-oxoglutarate transaminase activity"/>
    <property type="evidence" value="ECO:0007669"/>
    <property type="project" value="RHEA"/>
</dbReference>
<evidence type="ECO:0000256" key="15">
    <source>
        <dbReference type="PIRSR" id="PIRSR006468-1"/>
    </source>
</evidence>
<dbReference type="NCBIfam" id="NF009897">
    <property type="entry name" value="PRK13357.1"/>
    <property type="match status" value="1"/>
</dbReference>
<dbReference type="PANTHER" id="PTHR11825:SF44">
    <property type="entry name" value="BRANCHED-CHAIN-AMINO-ACID AMINOTRANSFERASE"/>
    <property type="match status" value="1"/>
</dbReference>
<dbReference type="UniPathway" id="UPA00047">
    <property type="reaction ID" value="UER00058"/>
</dbReference>
<dbReference type="InterPro" id="IPR005786">
    <property type="entry name" value="B_amino_transII"/>
</dbReference>
<dbReference type="EMBL" id="PKHA01000015">
    <property type="protein sequence ID" value="PKY97941.1"/>
    <property type="molecule type" value="Genomic_DNA"/>
</dbReference>
<dbReference type="InterPro" id="IPR033939">
    <property type="entry name" value="BCAT_family"/>
</dbReference>
<dbReference type="Proteomes" id="UP000234778">
    <property type="component" value="Unassembled WGS sequence"/>
</dbReference>
<reference evidence="16 17" key="1">
    <citation type="submission" date="2017-12" db="EMBL/GenBank/DDBJ databases">
        <title>Phylogenetic diversity of female urinary microbiome.</title>
        <authorList>
            <person name="Thomas-White K."/>
            <person name="Wolfe A.J."/>
        </authorList>
    </citation>
    <scope>NUCLEOTIDE SEQUENCE [LARGE SCALE GENOMIC DNA]</scope>
    <source>
        <strain evidence="16 17">UMB0319</strain>
    </source>
</reference>
<dbReference type="CDD" id="cd01557">
    <property type="entry name" value="BCAT_beta_family"/>
    <property type="match status" value="1"/>
</dbReference>
<gene>
    <name evidence="16" type="ORF">CYJ26_10120</name>
</gene>
<dbReference type="GO" id="GO:0009097">
    <property type="term" value="P:isoleucine biosynthetic process"/>
    <property type="evidence" value="ECO:0007669"/>
    <property type="project" value="UniProtKB-UniPathway"/>
</dbReference>
<accession>A0A2I1KQM3</accession>
<dbReference type="AlphaFoldDB" id="A0A2I1KQM3"/>
<dbReference type="GO" id="GO:0052654">
    <property type="term" value="F:L-leucine-2-oxoglutarate transaminase activity"/>
    <property type="evidence" value="ECO:0007669"/>
    <property type="project" value="RHEA"/>
</dbReference>
<keyword evidence="11" id="KW-0100">Branched-chain amino acid biosynthesis</keyword>
<comment type="cofactor">
    <cofactor evidence="1">
        <name>pyridoxal 5'-phosphate</name>
        <dbReference type="ChEBI" id="CHEBI:597326"/>
    </cofactor>
</comment>
<name>A0A2I1KQM3_9ACTO</name>
<dbReference type="GO" id="GO:0052656">
    <property type="term" value="F:L-isoleucine-2-oxoglutarate transaminase activity"/>
    <property type="evidence" value="ECO:0007669"/>
    <property type="project" value="RHEA"/>
</dbReference>
<comment type="pathway">
    <text evidence="3">Amino-acid biosynthesis; L-valine biosynthesis; L-valine from pyruvate: step 4/4.</text>
</comment>
<sequence length="387" mass="42124">MTETAASVTSSLETPLARAAAVPVPQADELAGRFPLTGPARIASDAERAQALTDLHFGHVFSDHMAHARWTRQEGWGGHEVRPYGEISLSPAAAVLHYGQEVFEGIKAYRHADGSIWTFRPRYNAARMNVSARRLALPEMPEEDFIASLVDLVRADADWVPEGDGESLYLRPFMFASEAFLGVHAAGVVDYYLIASPSGAYFTHGLQPISIWVSQNYHRAGRGGTGFAKTGGNYASSLLPQQEADAQGCDQVCFLDDVTEKNLEELGGMNIMVVDADGTVRTPHLTGTILEGNTRSAIIRLLTDAGRRVVEDTITLEGLLADIESGKVSEVFACGTAAVVVPLGHLKGEGFDVRIEGQEVTHQIHDRLTGIQYGRLEDPYNWMYRLA</sequence>
<feature type="modified residue" description="N6-(pyridoxal phosphate)lysine" evidence="15">
    <location>
        <position position="229"/>
    </location>
</feature>
<evidence type="ECO:0000256" key="4">
    <source>
        <dbReference type="ARBA" id="ARBA00005072"/>
    </source>
</evidence>
<dbReference type="UniPathway" id="UPA00049">
    <property type="reaction ID" value="UER00062"/>
</dbReference>
<organism evidence="16 17">
    <name type="scientific">Actinomyces urogenitalis</name>
    <dbReference type="NCBI Taxonomy" id="103621"/>
    <lineage>
        <taxon>Bacteria</taxon>
        <taxon>Bacillati</taxon>
        <taxon>Actinomycetota</taxon>
        <taxon>Actinomycetes</taxon>
        <taxon>Actinomycetales</taxon>
        <taxon>Actinomycetaceae</taxon>
        <taxon>Actinomyces</taxon>
    </lineage>
</organism>
<evidence type="ECO:0000256" key="6">
    <source>
        <dbReference type="ARBA" id="ARBA00013053"/>
    </source>
</evidence>
<comment type="catalytic activity">
    <reaction evidence="13">
        <text>L-isoleucine + 2-oxoglutarate = (S)-3-methyl-2-oxopentanoate + L-glutamate</text>
        <dbReference type="Rhea" id="RHEA:24801"/>
        <dbReference type="ChEBI" id="CHEBI:16810"/>
        <dbReference type="ChEBI" id="CHEBI:29985"/>
        <dbReference type="ChEBI" id="CHEBI:35146"/>
        <dbReference type="ChEBI" id="CHEBI:58045"/>
        <dbReference type="EC" id="2.6.1.42"/>
    </reaction>
</comment>
<evidence type="ECO:0000256" key="10">
    <source>
        <dbReference type="ARBA" id="ARBA00022898"/>
    </source>
</evidence>
<evidence type="ECO:0000313" key="17">
    <source>
        <dbReference type="Proteomes" id="UP000234778"/>
    </source>
</evidence>
<evidence type="ECO:0000256" key="14">
    <source>
        <dbReference type="ARBA" id="ARBA00049229"/>
    </source>
</evidence>
<comment type="similarity">
    <text evidence="5">Belongs to the class-IV pyridoxal-phosphate-dependent aminotransferase family.</text>
</comment>
<evidence type="ECO:0000256" key="9">
    <source>
        <dbReference type="ARBA" id="ARBA00022679"/>
    </source>
</evidence>
<comment type="pathway">
    <text evidence="4">Amino-acid biosynthesis; L-leucine biosynthesis; L-leucine from 3-methyl-2-oxobutanoate: step 4/4.</text>
</comment>
<evidence type="ECO:0000313" key="16">
    <source>
        <dbReference type="EMBL" id="PKY97941.1"/>
    </source>
</evidence>
<evidence type="ECO:0000256" key="7">
    <source>
        <dbReference type="ARBA" id="ARBA00022576"/>
    </source>
</evidence>
<dbReference type="Gene3D" id="3.20.10.10">
    <property type="entry name" value="D-amino Acid Aminotransferase, subunit A, domain 2"/>
    <property type="match status" value="1"/>
</dbReference>
<dbReference type="RefSeq" id="WP_006549309.1">
    <property type="nucleotide sequence ID" value="NZ_CP136961.1"/>
</dbReference>